<name>A0A4D9D6A0_9STRA</name>
<evidence type="ECO:0000313" key="2">
    <source>
        <dbReference type="EMBL" id="TFJ85523.1"/>
    </source>
</evidence>
<dbReference type="OrthoDB" id="190551at2759"/>
<organism evidence="2 3">
    <name type="scientific">Nannochloropsis salina CCMP1776</name>
    <dbReference type="NCBI Taxonomy" id="1027361"/>
    <lineage>
        <taxon>Eukaryota</taxon>
        <taxon>Sar</taxon>
        <taxon>Stramenopiles</taxon>
        <taxon>Ochrophyta</taxon>
        <taxon>Eustigmatophyceae</taxon>
        <taxon>Eustigmatales</taxon>
        <taxon>Monodopsidaceae</taxon>
        <taxon>Microchloropsis</taxon>
        <taxon>Microchloropsis salina</taxon>
    </lineage>
</organism>
<sequence>MTPNSAFQNLRDTATNIVSAQKDMQASERTSIVRVDHEAVGRLAAQFSLSEIHEKVARVGLPLKFARPLDELNFHAMLSLLSFGGAYEGDSMSQSGLLSESARDTVLFGLIGLHLSKTDLRAGFLMTVTRSDVASYFGIEPMENVPHDSMPAIRVERPGPLSRLVDELVTSMNTVGARLKELGEPDLAHFLLAAMRGEEVPTVARLVTALDAAFPSTFGAPLPCPGSRTETGFHCRKKSLMLAGELYHRLRHSFAEFDFQDFSRAPGYATPALITFLVSRGVLCPMEDDGGDEQAHAAAVARLLENPDNVAPLTAGTMVAMDELAVRMAEAATEGEVEGSHASSTEKAVVPLDLSYFLDEMWSKQKSERRRRKTEPAGNGEQSCAAAEPATGPLHAEMAPAGPSFVPPRGQTVM</sequence>
<evidence type="ECO:0000256" key="1">
    <source>
        <dbReference type="SAM" id="MobiDB-lite"/>
    </source>
</evidence>
<protein>
    <submittedName>
        <fullName evidence="2">Uncharacterized protein</fullName>
    </submittedName>
</protein>
<gene>
    <name evidence="2" type="ORF">NSK_003033</name>
</gene>
<accession>A0A4D9D6A0</accession>
<proteinExistence type="predicted"/>
<reference evidence="2 3" key="1">
    <citation type="submission" date="2019-01" db="EMBL/GenBank/DDBJ databases">
        <title>Nuclear Genome Assembly of the Microalgal Biofuel strain Nannochloropsis salina CCMP1776.</title>
        <authorList>
            <person name="Hovde B."/>
        </authorList>
    </citation>
    <scope>NUCLEOTIDE SEQUENCE [LARGE SCALE GENOMIC DNA]</scope>
    <source>
        <strain evidence="2 3">CCMP1776</strain>
    </source>
</reference>
<dbReference type="AlphaFoldDB" id="A0A4D9D6A0"/>
<evidence type="ECO:0000313" key="3">
    <source>
        <dbReference type="Proteomes" id="UP000355283"/>
    </source>
</evidence>
<dbReference type="Proteomes" id="UP000355283">
    <property type="component" value="Unassembled WGS sequence"/>
</dbReference>
<keyword evidence="3" id="KW-1185">Reference proteome</keyword>
<comment type="caution">
    <text evidence="2">The sequence shown here is derived from an EMBL/GenBank/DDBJ whole genome shotgun (WGS) entry which is preliminary data.</text>
</comment>
<dbReference type="EMBL" id="SDOX01000011">
    <property type="protein sequence ID" value="TFJ85523.1"/>
    <property type="molecule type" value="Genomic_DNA"/>
</dbReference>
<feature type="region of interest" description="Disordered" evidence="1">
    <location>
        <begin position="365"/>
        <end position="414"/>
    </location>
</feature>